<dbReference type="OrthoDB" id="9801841at2"/>
<keyword evidence="3" id="KW-1185">Reference proteome</keyword>
<proteinExistence type="predicted"/>
<organism evidence="2 3">
    <name type="scientific">Mogibacterium pumilum</name>
    <dbReference type="NCBI Taxonomy" id="86332"/>
    <lineage>
        <taxon>Bacteria</taxon>
        <taxon>Bacillati</taxon>
        <taxon>Bacillota</taxon>
        <taxon>Clostridia</taxon>
        <taxon>Peptostreptococcales</taxon>
        <taxon>Anaerovoracaceae</taxon>
        <taxon>Mogibacterium</taxon>
    </lineage>
</organism>
<dbReference type="InterPro" id="IPR001932">
    <property type="entry name" value="PPM-type_phosphatase-like_dom"/>
</dbReference>
<gene>
    <name evidence="2" type="ORF">AXF17_06235</name>
</gene>
<dbReference type="Pfam" id="PF13672">
    <property type="entry name" value="PP2C_2"/>
    <property type="match status" value="1"/>
</dbReference>
<dbReference type="AlphaFoldDB" id="A0A223AT18"/>
<feature type="domain" description="PPM-type phosphatase" evidence="1">
    <location>
        <begin position="2"/>
        <end position="241"/>
    </location>
</feature>
<dbReference type="PANTHER" id="PTHR47992">
    <property type="entry name" value="PROTEIN PHOSPHATASE"/>
    <property type="match status" value="1"/>
</dbReference>
<name>A0A223AT18_9FIRM</name>
<dbReference type="RefSeq" id="WP_094234294.1">
    <property type="nucleotide sequence ID" value="NZ_CP016199.1"/>
</dbReference>
<dbReference type="PROSITE" id="PS51746">
    <property type="entry name" value="PPM_2"/>
    <property type="match status" value="1"/>
</dbReference>
<accession>A0A223AT18</accession>
<dbReference type="EMBL" id="CP016199">
    <property type="protein sequence ID" value="ASS38059.1"/>
    <property type="molecule type" value="Genomic_DNA"/>
</dbReference>
<reference evidence="3" key="1">
    <citation type="submission" date="2016-05" db="EMBL/GenBank/DDBJ databases">
        <authorList>
            <person name="Holder M.E."/>
            <person name="Ajami N.J."/>
            <person name="Petrosino J.F."/>
        </authorList>
    </citation>
    <scope>NUCLEOTIDE SEQUENCE [LARGE SCALE GENOMIC DNA]</scope>
    <source>
        <strain evidence="3">ATCC 700696</strain>
    </source>
</reference>
<dbReference type="InterPro" id="IPR015655">
    <property type="entry name" value="PP2C"/>
</dbReference>
<dbReference type="SMART" id="SM00331">
    <property type="entry name" value="PP2C_SIG"/>
    <property type="match status" value="1"/>
</dbReference>
<dbReference type="NCBIfam" id="NF033484">
    <property type="entry name" value="Stp1_PP2C_phos"/>
    <property type="match status" value="1"/>
</dbReference>
<dbReference type="GO" id="GO:0004722">
    <property type="term" value="F:protein serine/threonine phosphatase activity"/>
    <property type="evidence" value="ECO:0007669"/>
    <property type="project" value="InterPro"/>
</dbReference>
<dbReference type="CDD" id="cd00143">
    <property type="entry name" value="PP2Cc"/>
    <property type="match status" value="1"/>
</dbReference>
<dbReference type="SMART" id="SM00332">
    <property type="entry name" value="PP2Cc"/>
    <property type="match status" value="1"/>
</dbReference>
<evidence type="ECO:0000313" key="3">
    <source>
        <dbReference type="Proteomes" id="UP000214689"/>
    </source>
</evidence>
<evidence type="ECO:0000313" key="2">
    <source>
        <dbReference type="EMBL" id="ASS38059.1"/>
    </source>
</evidence>
<dbReference type="SUPFAM" id="SSF81606">
    <property type="entry name" value="PP2C-like"/>
    <property type="match status" value="1"/>
</dbReference>
<dbReference type="InterPro" id="IPR036457">
    <property type="entry name" value="PPM-type-like_dom_sf"/>
</dbReference>
<sequence length="248" mass="27885">MRVGYLTDKGMKRPKNEDAVKVLKDSRFFMLADGVGGNKSGEIASTAAVDFLADYVYNNPIELVEGSEAIFAYFENAVNFVNESILQLSNIKPEYVGMATTLVFAYVDHKILYVANVGDSRVYFIHKDEVHQITDDHTYVNDLVKMGAITRNEADHHYKKNVITRAIGGNAYNNPDCFNIYMEPSDRVLICSDGLYEEVSDNEILDIFNESSDMQECAERMVERANLNGGNDNVSVICIDMLEESNEQ</sequence>
<dbReference type="Proteomes" id="UP000214689">
    <property type="component" value="Chromosome"/>
</dbReference>
<dbReference type="Gene3D" id="3.60.40.10">
    <property type="entry name" value="PPM-type phosphatase domain"/>
    <property type="match status" value="1"/>
</dbReference>
<evidence type="ECO:0000259" key="1">
    <source>
        <dbReference type="PROSITE" id="PS51746"/>
    </source>
</evidence>
<protein>
    <recommendedName>
        <fullName evidence="1">PPM-type phosphatase domain-containing protein</fullName>
    </recommendedName>
</protein>